<dbReference type="Gene3D" id="2.40.40.20">
    <property type="match status" value="1"/>
</dbReference>
<reference evidence="2" key="1">
    <citation type="journal article" date="2023" name="bioRxiv">
        <title>Improved chromosome-level genome assembly for marigold (Tagetes erecta).</title>
        <authorList>
            <person name="Jiang F."/>
            <person name="Yuan L."/>
            <person name="Wang S."/>
            <person name="Wang H."/>
            <person name="Xu D."/>
            <person name="Wang A."/>
            <person name="Fan W."/>
        </authorList>
    </citation>
    <scope>NUCLEOTIDE SEQUENCE</scope>
    <source>
        <strain evidence="2">WSJ</strain>
        <tissue evidence="2">Leaf</tissue>
    </source>
</reference>
<gene>
    <name evidence="2" type="ORF">QVD17_41999</name>
</gene>
<evidence type="ECO:0000313" key="3">
    <source>
        <dbReference type="Proteomes" id="UP001229421"/>
    </source>
</evidence>
<organism evidence="2 3">
    <name type="scientific">Tagetes erecta</name>
    <name type="common">African marigold</name>
    <dbReference type="NCBI Taxonomy" id="13708"/>
    <lineage>
        <taxon>Eukaryota</taxon>
        <taxon>Viridiplantae</taxon>
        <taxon>Streptophyta</taxon>
        <taxon>Embryophyta</taxon>
        <taxon>Tracheophyta</taxon>
        <taxon>Spermatophyta</taxon>
        <taxon>Magnoliopsida</taxon>
        <taxon>eudicotyledons</taxon>
        <taxon>Gunneridae</taxon>
        <taxon>Pentapetalae</taxon>
        <taxon>asterids</taxon>
        <taxon>campanulids</taxon>
        <taxon>Asterales</taxon>
        <taxon>Asteraceae</taxon>
        <taxon>Asteroideae</taxon>
        <taxon>Heliantheae alliance</taxon>
        <taxon>Tageteae</taxon>
        <taxon>Tagetes</taxon>
    </lineage>
</organism>
<protein>
    <submittedName>
        <fullName evidence="2">Uncharacterized protein</fullName>
    </submittedName>
</protein>
<keyword evidence="3" id="KW-1185">Reference proteome</keyword>
<dbReference type="EMBL" id="JAUHHV010000012">
    <property type="protein sequence ID" value="KAK1406566.1"/>
    <property type="molecule type" value="Genomic_DNA"/>
</dbReference>
<comment type="caution">
    <text evidence="2">The sequence shown here is derived from an EMBL/GenBank/DDBJ whole genome shotgun (WGS) entry which is preliminary data.</text>
</comment>
<proteinExistence type="predicted"/>
<name>A0AAD8JMX3_TARER</name>
<dbReference type="Proteomes" id="UP001229421">
    <property type="component" value="Unassembled WGS sequence"/>
</dbReference>
<dbReference type="AlphaFoldDB" id="A0AAD8JMX3"/>
<sequence>MDSQKWKESLARIDSMIVEMIDLLKNQSWLQLPASSHVVVANSPPSKLPIPKTAPTLKPVPKLKAPPSKKMKKLQPFRKDTIMIKWMDQRDIVGMAFDVGAHEEPTIRINKAIKVLDNVVFAKICERVSMLHVDGIIEGINSNLAKAYLKTKMSPVNEWRPPWYFAKTYTNVVGRLEWRPPWCTAKLVLVSSLRTRTFSTGVE</sequence>
<evidence type="ECO:0000256" key="1">
    <source>
        <dbReference type="SAM" id="MobiDB-lite"/>
    </source>
</evidence>
<accession>A0AAD8JMX3</accession>
<evidence type="ECO:0000313" key="2">
    <source>
        <dbReference type="EMBL" id="KAK1406566.1"/>
    </source>
</evidence>
<feature type="region of interest" description="Disordered" evidence="1">
    <location>
        <begin position="50"/>
        <end position="71"/>
    </location>
</feature>